<proteinExistence type="predicted"/>
<reference evidence="1" key="1">
    <citation type="submission" date="2018-05" db="EMBL/GenBank/DDBJ databases">
        <authorList>
            <person name="Ashton P.M."/>
            <person name="Dallman T."/>
            <person name="Nair S."/>
            <person name="De Pinna E."/>
            <person name="Peters T."/>
            <person name="Grant K."/>
        </authorList>
    </citation>
    <scope>NUCLEOTIDE SEQUENCE [LARGE SCALE GENOMIC DNA]</scope>
    <source>
        <strain evidence="1">474878</strain>
    </source>
</reference>
<dbReference type="Proteomes" id="UP000839781">
    <property type="component" value="Unassembled WGS sequence"/>
</dbReference>
<gene>
    <name evidence="1" type="ORF">DLB95_06450</name>
</gene>
<sequence length="592" mass="69151">MLKAADKKMENKEKDRIIRIFETAIHYNLIIKKYHHQIETLDYLVDLIFLCEYKNKENVLEIIRDYLLEKEPTAESLLYAKLQNKIKNHFILFLANYLKPYLSITLPLDFFLKEKRLKYSPKLLLGKYFELHKVTNGLNFFDEKILSLFFKEFSELEFIRDNNLFLRSKVSIKFNKERGFVYIYYNDKTTSFRQSLYYALLLEKDVDFLNTHNNTYTLNQYANILTTLAYYEETKTSNIGKSKFLKNIVMKYPRETFTGFADIRVIERGDKYINSIIKNINAHYELNESDKERENNRLSDRTSFDLTNTVPPDVQVKSALSIFINYYSFILSHISFFKELKTLRKSLEADLSCSHDKSSAKSILPVALNSISSNPTYESKDELGILFNKLRIKYKNEITSLNKQLVTNKSWGYFFDNILIPQIFSLIKTCAFLRKNYGDDLALVTHTVLDSSGISTKFKNARVINFILPNMTNMATAGYGLGNPATVMPMTNNHDIASNISAALRLFDRNALQSYLTEITINGKIKEIEEILWGLFYYYERDWNEKKLSDSSCIDIISDLYDAPISESRFLSGKKTAKNIIESFKKKCLRDD</sequence>
<evidence type="ECO:0000313" key="1">
    <source>
        <dbReference type="EMBL" id="ECJ4376940.1"/>
    </source>
</evidence>
<name>A0A5Y3W1Q8_SALDZ</name>
<protein>
    <submittedName>
        <fullName evidence="1">Uncharacterized protein</fullName>
    </submittedName>
</protein>
<dbReference type="AlphaFoldDB" id="A0A5Y3W1Q8"/>
<organism evidence="1">
    <name type="scientific">Salmonella diarizonae</name>
    <dbReference type="NCBI Taxonomy" id="59204"/>
    <lineage>
        <taxon>Bacteria</taxon>
        <taxon>Pseudomonadati</taxon>
        <taxon>Pseudomonadota</taxon>
        <taxon>Gammaproteobacteria</taxon>
        <taxon>Enterobacterales</taxon>
        <taxon>Enterobacteriaceae</taxon>
        <taxon>Salmonella</taxon>
    </lineage>
</organism>
<dbReference type="EMBL" id="AAIYJF010000003">
    <property type="protein sequence ID" value="ECJ4376940.1"/>
    <property type="molecule type" value="Genomic_DNA"/>
</dbReference>
<comment type="caution">
    <text evidence="1">The sequence shown here is derived from an EMBL/GenBank/DDBJ whole genome shotgun (WGS) entry which is preliminary data.</text>
</comment>
<accession>A0A5Y3W1Q8</accession>